<proteinExistence type="predicted"/>
<dbReference type="EMBL" id="FM864216">
    <property type="protein sequence ID" value="CAT05313.1"/>
    <property type="molecule type" value="Genomic_DNA"/>
</dbReference>
<sequence>MNGLFALFFVKNRWLRNQEINNFLRVELILYKNKVGKYKYQEHRQIELYNIIFSQLGALKALEYKHIFKKKVTNND</sequence>
<keyword evidence="2" id="KW-1185">Reference proteome</keyword>
<protein>
    <submittedName>
        <fullName evidence="1">Uncharacterized protein</fullName>
    </submittedName>
</protein>
<gene>
    <name evidence="1" type="ordered locus">MCJ_006180</name>
</gene>
<evidence type="ECO:0000313" key="1">
    <source>
        <dbReference type="EMBL" id="CAT05313.1"/>
    </source>
</evidence>
<reference evidence="2" key="1">
    <citation type="journal article" date="2009" name="BMC Bioinformatics">
        <title>The Mycoplasma conjunctivae genome sequencing, annotation and analysis.</title>
        <authorList>
            <person name="Calderon-Copete S.P."/>
            <person name="Wigger G."/>
            <person name="Wunderlin C."/>
            <person name="Schmidheini T."/>
            <person name="Frey J."/>
            <person name="Quail M.A."/>
            <person name="Falquet L."/>
        </authorList>
    </citation>
    <scope>NUCLEOTIDE SEQUENCE [LARGE SCALE GENOMIC DNA]</scope>
    <source>
        <strain evidence="2">ATCC 25834 / NCTC 10147 / HRC/581</strain>
    </source>
</reference>
<dbReference type="Proteomes" id="UP000001491">
    <property type="component" value="Chromosome"/>
</dbReference>
<dbReference type="KEGG" id="mco:MCJ_006180"/>
<evidence type="ECO:0000313" key="2">
    <source>
        <dbReference type="Proteomes" id="UP000001491"/>
    </source>
</evidence>
<dbReference type="HOGENOM" id="CLU_2650547_0_0_14"/>
<organism evidence="1 2">
    <name type="scientific">Mesomycoplasma conjunctivae (strain ATCC 25834 / NCTC 10147 / HRC/581)</name>
    <name type="common">Mycoplasma conjunctivae</name>
    <dbReference type="NCBI Taxonomy" id="572263"/>
    <lineage>
        <taxon>Bacteria</taxon>
        <taxon>Bacillati</taxon>
        <taxon>Mycoplasmatota</taxon>
        <taxon>Mycoplasmoidales</taxon>
        <taxon>Metamycoplasmataceae</taxon>
        <taxon>Mesomycoplasma</taxon>
    </lineage>
</organism>
<name>C5J750_MESCH</name>
<accession>C5J750</accession>
<dbReference type="AlphaFoldDB" id="C5J750"/>